<dbReference type="Pfam" id="PF00702">
    <property type="entry name" value="Hydrolase"/>
    <property type="match status" value="1"/>
</dbReference>
<dbReference type="SFLD" id="SFLDG01129">
    <property type="entry name" value="C1.5:_HAD__Beta-PGM__Phosphata"/>
    <property type="match status" value="1"/>
</dbReference>
<reference evidence="5 6" key="1">
    <citation type="submission" date="2019-04" db="EMBL/GenBank/DDBJ databases">
        <title>Genome sequence of strain shin9-1.</title>
        <authorList>
            <person name="Gao J."/>
            <person name="Sun J."/>
        </authorList>
    </citation>
    <scope>NUCLEOTIDE SEQUENCE [LARGE SCALE GENOMIC DNA]</scope>
    <source>
        <strain evidence="6">shin9-1</strain>
    </source>
</reference>
<dbReference type="InterPro" id="IPR023198">
    <property type="entry name" value="PGP-like_dom2"/>
</dbReference>
<dbReference type="Proteomes" id="UP000308828">
    <property type="component" value="Unassembled WGS sequence"/>
</dbReference>
<keyword evidence="6" id="KW-1185">Reference proteome</keyword>
<dbReference type="OrthoDB" id="9797743at2"/>
<keyword evidence="4" id="KW-0460">Magnesium</keyword>
<dbReference type="GO" id="GO:0046872">
    <property type="term" value="F:metal ion binding"/>
    <property type="evidence" value="ECO:0007669"/>
    <property type="project" value="UniProtKB-KW"/>
</dbReference>
<dbReference type="PANTHER" id="PTHR46193">
    <property type="entry name" value="6-PHOSPHOGLUCONATE PHOSPHATASE"/>
    <property type="match status" value="1"/>
</dbReference>
<dbReference type="RefSeq" id="WP_136599871.1">
    <property type="nucleotide sequence ID" value="NZ_STGV01000006.1"/>
</dbReference>
<comment type="cofactor">
    <cofactor evidence="1">
        <name>Mg(2+)</name>
        <dbReference type="ChEBI" id="CHEBI:18420"/>
    </cofactor>
</comment>
<dbReference type="Gene3D" id="1.10.150.240">
    <property type="entry name" value="Putative phosphatase, domain 2"/>
    <property type="match status" value="1"/>
</dbReference>
<dbReference type="PANTHER" id="PTHR46193:SF10">
    <property type="entry name" value="6-PHOSPHOGLUCONATE PHOSPHATASE"/>
    <property type="match status" value="1"/>
</dbReference>
<evidence type="ECO:0000256" key="4">
    <source>
        <dbReference type="ARBA" id="ARBA00022842"/>
    </source>
</evidence>
<gene>
    <name evidence="5" type="ORF">FAA97_17615</name>
</gene>
<evidence type="ECO:0000256" key="1">
    <source>
        <dbReference type="ARBA" id="ARBA00001946"/>
    </source>
</evidence>
<dbReference type="GO" id="GO:0016787">
    <property type="term" value="F:hydrolase activity"/>
    <property type="evidence" value="ECO:0007669"/>
    <property type="project" value="UniProtKB-KW"/>
</dbReference>
<dbReference type="SFLD" id="SFLDG01135">
    <property type="entry name" value="C1.5.6:_HAD__Beta-PGM__Phospha"/>
    <property type="match status" value="1"/>
</dbReference>
<evidence type="ECO:0000256" key="2">
    <source>
        <dbReference type="ARBA" id="ARBA00006171"/>
    </source>
</evidence>
<dbReference type="AlphaFoldDB" id="A0A4S8NU15"/>
<dbReference type="SFLD" id="SFLDS00003">
    <property type="entry name" value="Haloacid_Dehalogenase"/>
    <property type="match status" value="1"/>
</dbReference>
<dbReference type="InterPro" id="IPR036412">
    <property type="entry name" value="HAD-like_sf"/>
</dbReference>
<dbReference type="InterPro" id="IPR051600">
    <property type="entry name" value="Beta-PGM-like"/>
</dbReference>
<accession>A0A4S8NU15</accession>
<keyword evidence="3" id="KW-0479">Metal-binding</keyword>
<proteinExistence type="inferred from homology"/>
<evidence type="ECO:0000313" key="5">
    <source>
        <dbReference type="EMBL" id="THV21013.1"/>
    </source>
</evidence>
<protein>
    <submittedName>
        <fullName evidence="5">HAD family hydrolase</fullName>
    </submittedName>
</protein>
<dbReference type="NCBIfam" id="TIGR01509">
    <property type="entry name" value="HAD-SF-IA-v3"/>
    <property type="match status" value="1"/>
</dbReference>
<name>A0A4S8NU15_9HYPH</name>
<organism evidence="5 6">
    <name type="scientific">Peteryoungia ipomoeae</name>
    <dbReference type="NCBI Taxonomy" id="1210932"/>
    <lineage>
        <taxon>Bacteria</taxon>
        <taxon>Pseudomonadati</taxon>
        <taxon>Pseudomonadota</taxon>
        <taxon>Alphaproteobacteria</taxon>
        <taxon>Hyphomicrobiales</taxon>
        <taxon>Rhizobiaceae</taxon>
        <taxon>Peteryoungia</taxon>
    </lineage>
</organism>
<evidence type="ECO:0000256" key="3">
    <source>
        <dbReference type="ARBA" id="ARBA00022723"/>
    </source>
</evidence>
<evidence type="ECO:0000313" key="6">
    <source>
        <dbReference type="Proteomes" id="UP000308828"/>
    </source>
</evidence>
<dbReference type="InterPro" id="IPR023214">
    <property type="entry name" value="HAD_sf"/>
</dbReference>
<sequence length="229" mass="24773">MDLTRKTLVIFDCDGVLVDSEPIALEVLVDALAAKGVVIDAESASERFLGRSLAHLAGSIQAEFGVDIDADFLSRMRDSLYTRFRAHLTGIPGVPDLIDDLREAQMRWCVASSSQVERVELSLSLTGLLPSFTPHIFSATMVENGKPAPDLFLHAAQKMGFEPHQCIVVEDSRAGIQAAQAAGMRVCAFTGGSHASSEAYRAEMRALNPDCSATRMNEVADYILNQDTA</sequence>
<dbReference type="EMBL" id="STGV01000006">
    <property type="protein sequence ID" value="THV21013.1"/>
    <property type="molecule type" value="Genomic_DNA"/>
</dbReference>
<dbReference type="InterPro" id="IPR006439">
    <property type="entry name" value="HAD-SF_hydro_IA"/>
</dbReference>
<dbReference type="Gene3D" id="3.40.50.1000">
    <property type="entry name" value="HAD superfamily/HAD-like"/>
    <property type="match status" value="1"/>
</dbReference>
<comment type="similarity">
    <text evidence="2">Belongs to the HAD-like hydrolase superfamily. CbbY/CbbZ/Gph/YieH family.</text>
</comment>
<dbReference type="SUPFAM" id="SSF56784">
    <property type="entry name" value="HAD-like"/>
    <property type="match status" value="1"/>
</dbReference>
<comment type="caution">
    <text evidence="5">The sequence shown here is derived from an EMBL/GenBank/DDBJ whole genome shotgun (WGS) entry which is preliminary data.</text>
</comment>
<keyword evidence="5" id="KW-0378">Hydrolase</keyword>